<comment type="caution">
    <text evidence="2">The sequence shown here is derived from an EMBL/GenBank/DDBJ whole genome shotgun (WGS) entry which is preliminary data.</text>
</comment>
<evidence type="ECO:0000313" key="2">
    <source>
        <dbReference type="EMBL" id="GAA2083855.1"/>
    </source>
</evidence>
<feature type="transmembrane region" description="Helical" evidence="1">
    <location>
        <begin position="20"/>
        <end position="46"/>
    </location>
</feature>
<gene>
    <name evidence="2" type="ORF">GCM10009821_26350</name>
</gene>
<reference evidence="3" key="1">
    <citation type="journal article" date="2019" name="Int. J. Syst. Evol. Microbiol.">
        <title>The Global Catalogue of Microorganisms (GCM) 10K type strain sequencing project: providing services to taxonomists for standard genome sequencing and annotation.</title>
        <authorList>
            <consortium name="The Broad Institute Genomics Platform"/>
            <consortium name="The Broad Institute Genome Sequencing Center for Infectious Disease"/>
            <person name="Wu L."/>
            <person name="Ma J."/>
        </authorList>
    </citation>
    <scope>NUCLEOTIDE SEQUENCE [LARGE SCALE GENOMIC DNA]</scope>
    <source>
        <strain evidence="3">JCM 15749</strain>
    </source>
</reference>
<proteinExistence type="predicted"/>
<keyword evidence="1" id="KW-0812">Transmembrane</keyword>
<organism evidence="2 3">
    <name type="scientific">Aeromicrobium halocynthiae</name>
    <dbReference type="NCBI Taxonomy" id="560557"/>
    <lineage>
        <taxon>Bacteria</taxon>
        <taxon>Bacillati</taxon>
        <taxon>Actinomycetota</taxon>
        <taxon>Actinomycetes</taxon>
        <taxon>Propionibacteriales</taxon>
        <taxon>Nocardioidaceae</taxon>
        <taxon>Aeromicrobium</taxon>
    </lineage>
</organism>
<keyword evidence="3" id="KW-1185">Reference proteome</keyword>
<dbReference type="RefSeq" id="WP_344329571.1">
    <property type="nucleotide sequence ID" value="NZ_BAAAPY010000011.1"/>
</dbReference>
<sequence>MVQAQSPGAQPEVWRHSKPWFWTGADAVVVLIGFTGMVVSSVVNFLERHVIPFTDLVGPVHTKREVVFEVAGRRDVTVAAVAYGYWLKDLRGEDTETRGDRFIRAVMEAKAAR</sequence>
<dbReference type="EMBL" id="BAAAPY010000011">
    <property type="protein sequence ID" value="GAA2083855.1"/>
    <property type="molecule type" value="Genomic_DNA"/>
</dbReference>
<name>A0ABP5HRA0_9ACTN</name>
<keyword evidence="1" id="KW-0472">Membrane</keyword>
<evidence type="ECO:0000313" key="3">
    <source>
        <dbReference type="Proteomes" id="UP001501480"/>
    </source>
</evidence>
<keyword evidence="1" id="KW-1133">Transmembrane helix</keyword>
<protein>
    <submittedName>
        <fullName evidence="2">Uncharacterized protein</fullName>
    </submittedName>
</protein>
<evidence type="ECO:0000256" key="1">
    <source>
        <dbReference type="SAM" id="Phobius"/>
    </source>
</evidence>
<accession>A0ABP5HRA0</accession>
<dbReference type="Proteomes" id="UP001501480">
    <property type="component" value="Unassembled WGS sequence"/>
</dbReference>